<dbReference type="PANTHER" id="PTHR31471">
    <property type="entry name" value="OS02G0116800 PROTEIN"/>
    <property type="match status" value="1"/>
</dbReference>
<evidence type="ECO:0000256" key="1">
    <source>
        <dbReference type="ARBA" id="ARBA00005711"/>
    </source>
</evidence>
<organism evidence="5 6">
    <name type="scientific">Tetracentron sinense</name>
    <name type="common">Spur-leaf</name>
    <dbReference type="NCBI Taxonomy" id="13715"/>
    <lineage>
        <taxon>Eukaryota</taxon>
        <taxon>Viridiplantae</taxon>
        <taxon>Streptophyta</taxon>
        <taxon>Embryophyta</taxon>
        <taxon>Tracheophyta</taxon>
        <taxon>Spermatophyta</taxon>
        <taxon>Magnoliopsida</taxon>
        <taxon>Trochodendrales</taxon>
        <taxon>Trochodendraceae</taxon>
        <taxon>Tetracentron</taxon>
    </lineage>
</organism>
<dbReference type="InterPro" id="IPR005516">
    <property type="entry name" value="Remorin_C"/>
</dbReference>
<dbReference type="Proteomes" id="UP000655225">
    <property type="component" value="Unassembled WGS sequence"/>
</dbReference>
<reference evidence="5 6" key="1">
    <citation type="submission" date="2020-04" db="EMBL/GenBank/DDBJ databases">
        <title>Plant Genome Project.</title>
        <authorList>
            <person name="Zhang R.-G."/>
        </authorList>
    </citation>
    <scope>NUCLEOTIDE SEQUENCE [LARGE SCALE GENOMIC DNA]</scope>
    <source>
        <strain evidence="5">YNK0</strain>
        <tissue evidence="5">Leaf</tissue>
    </source>
</reference>
<evidence type="ECO:0000313" key="6">
    <source>
        <dbReference type="Proteomes" id="UP000655225"/>
    </source>
</evidence>
<accession>A0A834ZTA8</accession>
<sequence>MFMFRLFFPAASLLLNITDHLFRMKFYGLGQESRAEANSGGERRIPPQKTRSFKGEWKKAQNWFWRPFSGQMSPDYDSSNGDEYTTMITAAAFAINSLEEASSQKQKKISNASKKKSEGIDPRMPESAATSGKMPQKAVDTVPAIKKTSSFVDQYSNDMRSTKPESAVDRSTIPISPFTSIPTLSTSGGKKQMENSTRPGSTEKMADSWEKTEMDKIGKRYNTISSTILSWEDWKKLKAKRQIDRTESELKLRRARALQHYQSEITKIDQIAGGERARAEERRRNDESKAKEKVKKIRSTGKIPVTCFCF</sequence>
<feature type="chain" id="PRO_5032699179" description="Remorin C-terminal domain-containing protein" evidence="3">
    <location>
        <begin position="19"/>
        <end position="310"/>
    </location>
</feature>
<evidence type="ECO:0000256" key="3">
    <source>
        <dbReference type="SAM" id="SignalP"/>
    </source>
</evidence>
<proteinExistence type="inferred from homology"/>
<comment type="caution">
    <text evidence="5">The sequence shown here is derived from an EMBL/GenBank/DDBJ whole genome shotgun (WGS) entry which is preliminary data.</text>
</comment>
<dbReference type="PANTHER" id="PTHR31471:SF51">
    <property type="entry name" value="REMORIN FAMILY PROTEIN"/>
    <property type="match status" value="1"/>
</dbReference>
<feature type="region of interest" description="Disordered" evidence="2">
    <location>
        <begin position="272"/>
        <end position="295"/>
    </location>
</feature>
<dbReference type="AlphaFoldDB" id="A0A834ZTA8"/>
<feature type="region of interest" description="Disordered" evidence="2">
    <location>
        <begin position="103"/>
        <end position="138"/>
    </location>
</feature>
<feature type="region of interest" description="Disordered" evidence="2">
    <location>
        <begin position="160"/>
        <end position="208"/>
    </location>
</feature>
<keyword evidence="3" id="KW-0732">Signal</keyword>
<feature type="signal peptide" evidence="3">
    <location>
        <begin position="1"/>
        <end position="18"/>
    </location>
</feature>
<feature type="compositionally biased region" description="Low complexity" evidence="2">
    <location>
        <begin position="103"/>
        <end position="112"/>
    </location>
</feature>
<comment type="similarity">
    <text evidence="1">Belongs to the remorin family.</text>
</comment>
<dbReference type="EMBL" id="JABCRI010000004">
    <property type="protein sequence ID" value="KAF8408172.1"/>
    <property type="molecule type" value="Genomic_DNA"/>
</dbReference>
<keyword evidence="6" id="KW-1185">Reference proteome</keyword>
<protein>
    <recommendedName>
        <fullName evidence="4">Remorin C-terminal domain-containing protein</fullName>
    </recommendedName>
</protein>
<name>A0A834ZTA8_TETSI</name>
<evidence type="ECO:0000313" key="5">
    <source>
        <dbReference type="EMBL" id="KAF8408172.1"/>
    </source>
</evidence>
<dbReference type="OMA" id="VPATCFC"/>
<dbReference type="OrthoDB" id="1879425at2759"/>
<feature type="compositionally biased region" description="Basic and acidic residues" evidence="2">
    <location>
        <begin position="115"/>
        <end position="124"/>
    </location>
</feature>
<dbReference type="Pfam" id="PF03763">
    <property type="entry name" value="Remorin_C"/>
    <property type="match status" value="1"/>
</dbReference>
<evidence type="ECO:0000259" key="4">
    <source>
        <dbReference type="Pfam" id="PF03763"/>
    </source>
</evidence>
<evidence type="ECO:0000256" key="2">
    <source>
        <dbReference type="SAM" id="MobiDB-lite"/>
    </source>
</evidence>
<feature type="domain" description="Remorin C-terminal" evidence="4">
    <location>
        <begin position="202"/>
        <end position="305"/>
    </location>
</feature>
<feature type="compositionally biased region" description="Basic and acidic residues" evidence="2">
    <location>
        <begin position="275"/>
        <end position="291"/>
    </location>
</feature>
<feature type="compositionally biased region" description="Polar residues" evidence="2">
    <location>
        <begin position="173"/>
        <end position="200"/>
    </location>
</feature>
<gene>
    <name evidence="5" type="ORF">HHK36_007314</name>
</gene>